<sequence>MKTNLPTWDLTHLYSSIKAVELKDDLSTAKELAQNFAKAYQGKLATLDGKGFAASLEAYEQMEDILGRVISYAQLQYSSDNTDAAIGQFYQNMQEEITDLSSLILFYTLEINKLEDEVLEGFFKEEAAAKYRPWVMDVRVHRPYQLSEEMERLLHEKSVSGKRAWNRLFDETMAGLRFPLQGKEVTISDVLDKMSSKEGAERKEAAKSFGGVLGENIRLFSLITNTLAKDKATEDQWRGLERPISSRNLSNLVEDEVVDALIGSVKDSYGDLAHRYYGFKAKWFGVDKLDYWDRNAPLPEDDDRKIEWSEAKDTVLTAYNAFDGEMAQIGQRFFDENWIDVPPRAGKDSGAFAHPVTPSAHPYILLNYHGKVRDVMTLAHELGHGVHQVLAADQGPLMADTPLTLAETASVFGEMLTFRSMLDKESDEKRRRIMLAGKVEDMLNTVVRQVAFCDFERQVHDERKKGELTPDRLGEIWMSVQTESLGPAFRYEDEYKHFWAYIPHFIHSPFYVYAYAFGDCLVNSLYDVFQNGHEGFQGKYRDMLAAGGSKRHKELLAPFGLDASDPDFWKRGLNVVSGFIDDLEDVI</sequence>
<evidence type="ECO:0000256" key="1">
    <source>
        <dbReference type="ARBA" id="ARBA00022670"/>
    </source>
</evidence>
<dbReference type="GO" id="GO:0004222">
    <property type="term" value="F:metalloendopeptidase activity"/>
    <property type="evidence" value="ECO:0007669"/>
    <property type="project" value="InterPro"/>
</dbReference>
<keyword evidence="1 6" id="KW-0645">Protease</keyword>
<dbReference type="GO" id="GO:0006508">
    <property type="term" value="P:proteolysis"/>
    <property type="evidence" value="ECO:0007669"/>
    <property type="project" value="UniProtKB-KW"/>
</dbReference>
<feature type="domain" description="Oligopeptidase F N-terminal" evidence="8">
    <location>
        <begin position="110"/>
        <end position="178"/>
    </location>
</feature>
<keyword evidence="5 6" id="KW-0482">Metalloprotease</keyword>
<comment type="cofactor">
    <cofactor evidence="6">
        <name>Zn(2+)</name>
        <dbReference type="ChEBI" id="CHEBI:29105"/>
    </cofactor>
    <text evidence="6">Binds 1 zinc ion.</text>
</comment>
<dbReference type="InterPro" id="IPR001567">
    <property type="entry name" value="Pept_M3A_M3B_dom"/>
</dbReference>
<keyword evidence="10" id="KW-1185">Reference proteome</keyword>
<keyword evidence="2 6" id="KW-0479">Metal-binding</keyword>
<evidence type="ECO:0000256" key="2">
    <source>
        <dbReference type="ARBA" id="ARBA00022723"/>
    </source>
</evidence>
<dbReference type="NCBIfam" id="TIGR02290">
    <property type="entry name" value="M3_fam_3"/>
    <property type="match status" value="1"/>
</dbReference>
<dbReference type="SUPFAM" id="SSF55486">
    <property type="entry name" value="Metalloproteases ('zincins'), catalytic domain"/>
    <property type="match status" value="1"/>
</dbReference>
<dbReference type="OrthoDB" id="9766487at2"/>
<dbReference type="Gene3D" id="1.10.1370.20">
    <property type="entry name" value="Oligoendopeptidase f, C-terminal domain"/>
    <property type="match status" value="1"/>
</dbReference>
<dbReference type="Proteomes" id="UP000231658">
    <property type="component" value="Unassembled WGS sequence"/>
</dbReference>
<evidence type="ECO:0000256" key="3">
    <source>
        <dbReference type="ARBA" id="ARBA00022801"/>
    </source>
</evidence>
<feature type="domain" description="Peptidase M3A/M3B catalytic" evidence="7">
    <location>
        <begin position="319"/>
        <end position="573"/>
    </location>
</feature>
<dbReference type="PANTHER" id="PTHR11804">
    <property type="entry name" value="PROTEASE M3 THIMET OLIGOPEPTIDASE-RELATED"/>
    <property type="match status" value="1"/>
</dbReference>
<dbReference type="STRING" id="1867952.MTBPR1_10588"/>
<comment type="similarity">
    <text evidence="6">Belongs to the peptidase M3 family.</text>
</comment>
<evidence type="ECO:0000256" key="5">
    <source>
        <dbReference type="ARBA" id="ARBA00023049"/>
    </source>
</evidence>
<dbReference type="PANTHER" id="PTHR11804:SF5">
    <property type="entry name" value="OLIGOENDOPEPTIDASE F"/>
    <property type="match status" value="1"/>
</dbReference>
<dbReference type="Pfam" id="PF01432">
    <property type="entry name" value="Peptidase_M3"/>
    <property type="match status" value="1"/>
</dbReference>
<organism evidence="9 10">
    <name type="scientific">Candidatus Terasakiella magnetica</name>
    <dbReference type="NCBI Taxonomy" id="1867952"/>
    <lineage>
        <taxon>Bacteria</taxon>
        <taxon>Pseudomonadati</taxon>
        <taxon>Pseudomonadota</taxon>
        <taxon>Alphaproteobacteria</taxon>
        <taxon>Rhodospirillales</taxon>
        <taxon>Terasakiellaceae</taxon>
        <taxon>Terasakiella</taxon>
    </lineage>
</organism>
<dbReference type="InterPro" id="IPR045090">
    <property type="entry name" value="Pept_M3A_M3B"/>
</dbReference>
<dbReference type="Pfam" id="PF08439">
    <property type="entry name" value="Peptidase_M3_N"/>
    <property type="match status" value="1"/>
</dbReference>
<dbReference type="Gene3D" id="1.20.140.70">
    <property type="entry name" value="Oligopeptidase f, N-terminal domain"/>
    <property type="match status" value="1"/>
</dbReference>
<evidence type="ECO:0000313" key="10">
    <source>
        <dbReference type="Proteomes" id="UP000231658"/>
    </source>
</evidence>
<dbReference type="GO" id="GO:0006518">
    <property type="term" value="P:peptide metabolic process"/>
    <property type="evidence" value="ECO:0007669"/>
    <property type="project" value="TreeGrafter"/>
</dbReference>
<protein>
    <submittedName>
        <fullName evidence="9">Oligoendopeptidase F</fullName>
    </submittedName>
</protein>
<keyword evidence="3 6" id="KW-0378">Hydrolase</keyword>
<evidence type="ECO:0000259" key="8">
    <source>
        <dbReference type="Pfam" id="PF08439"/>
    </source>
</evidence>
<evidence type="ECO:0000256" key="6">
    <source>
        <dbReference type="RuleBase" id="RU003435"/>
    </source>
</evidence>
<dbReference type="AlphaFoldDB" id="A0A1C3RDN3"/>
<dbReference type="GO" id="GO:0046872">
    <property type="term" value="F:metal ion binding"/>
    <property type="evidence" value="ECO:0007669"/>
    <property type="project" value="UniProtKB-UniRule"/>
</dbReference>
<evidence type="ECO:0000259" key="7">
    <source>
        <dbReference type="Pfam" id="PF01432"/>
    </source>
</evidence>
<dbReference type="CDD" id="cd09610">
    <property type="entry name" value="M3B_PepF"/>
    <property type="match status" value="1"/>
</dbReference>
<dbReference type="EMBL" id="FLYE01000001">
    <property type="protein sequence ID" value="SCA55341.1"/>
    <property type="molecule type" value="Genomic_DNA"/>
</dbReference>
<dbReference type="InterPro" id="IPR042088">
    <property type="entry name" value="OligoPept_F_C"/>
</dbReference>
<keyword evidence="4 6" id="KW-0862">Zinc</keyword>
<dbReference type="InterPro" id="IPR013647">
    <property type="entry name" value="OligopepF_N_dom"/>
</dbReference>
<dbReference type="InterPro" id="IPR011977">
    <property type="entry name" value="Pept_M3B_clade3"/>
</dbReference>
<name>A0A1C3RDN3_9PROT</name>
<proteinExistence type="inferred from homology"/>
<reference evidence="9 10" key="1">
    <citation type="submission" date="2016-07" db="EMBL/GenBank/DDBJ databases">
        <authorList>
            <person name="Lefevre C.T."/>
        </authorList>
    </citation>
    <scope>NUCLEOTIDE SEQUENCE [LARGE SCALE GENOMIC DNA]</scope>
    <source>
        <strain evidence="9">PR1</strain>
    </source>
</reference>
<evidence type="ECO:0000256" key="4">
    <source>
        <dbReference type="ARBA" id="ARBA00022833"/>
    </source>
</evidence>
<dbReference type="RefSeq" id="WP_069186024.1">
    <property type="nucleotide sequence ID" value="NZ_FLYE01000001.1"/>
</dbReference>
<gene>
    <name evidence="9" type="ORF">MTBPR1_10588</name>
</gene>
<accession>A0A1C3RDN3</accession>
<evidence type="ECO:0000313" key="9">
    <source>
        <dbReference type="EMBL" id="SCA55341.1"/>
    </source>
</evidence>